<dbReference type="PROSITE" id="PS00344">
    <property type="entry name" value="GATA_ZN_FINGER_1"/>
    <property type="match status" value="1"/>
</dbReference>
<evidence type="ECO:0000256" key="11">
    <source>
        <dbReference type="ARBA" id="ARBA00055020"/>
    </source>
</evidence>
<keyword evidence="7" id="KW-0238">DNA-binding</keyword>
<evidence type="ECO:0000256" key="10">
    <source>
        <dbReference type="ARBA" id="ARBA00023242"/>
    </source>
</evidence>
<evidence type="ECO:0000256" key="12">
    <source>
        <dbReference type="PROSITE-ProRule" id="PRU00094"/>
    </source>
</evidence>
<evidence type="ECO:0000259" key="13">
    <source>
        <dbReference type="PROSITE" id="PS50114"/>
    </source>
</evidence>
<proteinExistence type="inferred from homology"/>
<organism evidence="14 15">
    <name type="scientific">Lupinus luteus</name>
    <name type="common">European yellow lupine</name>
    <dbReference type="NCBI Taxonomy" id="3873"/>
    <lineage>
        <taxon>Eukaryota</taxon>
        <taxon>Viridiplantae</taxon>
        <taxon>Streptophyta</taxon>
        <taxon>Embryophyta</taxon>
        <taxon>Tracheophyta</taxon>
        <taxon>Spermatophyta</taxon>
        <taxon>Magnoliopsida</taxon>
        <taxon>eudicotyledons</taxon>
        <taxon>Gunneridae</taxon>
        <taxon>Pentapetalae</taxon>
        <taxon>rosids</taxon>
        <taxon>fabids</taxon>
        <taxon>Fabales</taxon>
        <taxon>Fabaceae</taxon>
        <taxon>Papilionoideae</taxon>
        <taxon>50 kb inversion clade</taxon>
        <taxon>genistoids sensu lato</taxon>
        <taxon>core genistoids</taxon>
        <taxon>Genisteae</taxon>
        <taxon>Lupinus</taxon>
    </lineage>
</organism>
<dbReference type="PANTHER" id="PTHR45658:SF18">
    <property type="entry name" value="PROTEIN GAT2"/>
    <property type="match status" value="1"/>
</dbReference>
<dbReference type="EMBL" id="CAXHTB010000020">
    <property type="protein sequence ID" value="CAL0327745.1"/>
    <property type="molecule type" value="Genomic_DNA"/>
</dbReference>
<evidence type="ECO:0000256" key="5">
    <source>
        <dbReference type="ARBA" id="ARBA00022833"/>
    </source>
</evidence>
<dbReference type="Proteomes" id="UP001497480">
    <property type="component" value="Unassembled WGS sequence"/>
</dbReference>
<dbReference type="GO" id="GO:0043565">
    <property type="term" value="F:sequence-specific DNA binding"/>
    <property type="evidence" value="ECO:0007669"/>
    <property type="project" value="InterPro"/>
</dbReference>
<dbReference type="AlphaFoldDB" id="A0AAV1Y3X1"/>
<dbReference type="InterPro" id="IPR051140">
    <property type="entry name" value="GATA_TF"/>
</dbReference>
<dbReference type="GO" id="GO:0030154">
    <property type="term" value="P:cell differentiation"/>
    <property type="evidence" value="ECO:0007669"/>
    <property type="project" value="TreeGrafter"/>
</dbReference>
<gene>
    <name evidence="14" type="ORF">LLUT_LOCUS28805</name>
</gene>
<comment type="caution">
    <text evidence="14">The sequence shown here is derived from an EMBL/GenBank/DDBJ whole genome shotgun (WGS) entry which is preliminary data.</text>
</comment>
<dbReference type="CDD" id="cd00202">
    <property type="entry name" value="ZnF_GATA"/>
    <property type="match status" value="1"/>
</dbReference>
<keyword evidence="9" id="KW-0804">Transcription</keyword>
<name>A0AAV1Y3X1_LUPLU</name>
<evidence type="ECO:0000256" key="6">
    <source>
        <dbReference type="ARBA" id="ARBA00023015"/>
    </source>
</evidence>
<evidence type="ECO:0000256" key="3">
    <source>
        <dbReference type="ARBA" id="ARBA00022723"/>
    </source>
</evidence>
<keyword evidence="8" id="KW-0010">Activator</keyword>
<keyword evidence="6" id="KW-0805">Transcription regulation</keyword>
<dbReference type="PROSITE" id="PS50114">
    <property type="entry name" value="GATA_ZN_FINGER_2"/>
    <property type="match status" value="1"/>
</dbReference>
<evidence type="ECO:0000256" key="1">
    <source>
        <dbReference type="ARBA" id="ARBA00004123"/>
    </source>
</evidence>
<keyword evidence="4 12" id="KW-0863">Zinc-finger</keyword>
<comment type="similarity">
    <text evidence="2">Belongs to the type IV zinc-finger family. Class A subfamily.</text>
</comment>
<dbReference type="GO" id="GO:0005634">
    <property type="term" value="C:nucleus"/>
    <property type="evidence" value="ECO:0007669"/>
    <property type="project" value="UniProtKB-SubCell"/>
</dbReference>
<evidence type="ECO:0000313" key="15">
    <source>
        <dbReference type="Proteomes" id="UP001497480"/>
    </source>
</evidence>
<comment type="subcellular location">
    <subcellularLocation>
        <location evidence="1">Nucleus</location>
    </subcellularLocation>
</comment>
<dbReference type="Pfam" id="PF00320">
    <property type="entry name" value="GATA"/>
    <property type="match status" value="1"/>
</dbReference>
<dbReference type="SUPFAM" id="SSF57716">
    <property type="entry name" value="Glucocorticoid receptor-like (DNA-binding domain)"/>
    <property type="match status" value="1"/>
</dbReference>
<evidence type="ECO:0000256" key="9">
    <source>
        <dbReference type="ARBA" id="ARBA00023163"/>
    </source>
</evidence>
<dbReference type="InterPro" id="IPR000679">
    <property type="entry name" value="Znf_GATA"/>
</dbReference>
<evidence type="ECO:0000313" key="14">
    <source>
        <dbReference type="EMBL" id="CAL0327745.1"/>
    </source>
</evidence>
<dbReference type="SMART" id="SM00401">
    <property type="entry name" value="ZnF_GATA"/>
    <property type="match status" value="1"/>
</dbReference>
<evidence type="ECO:0000256" key="7">
    <source>
        <dbReference type="ARBA" id="ARBA00023125"/>
    </source>
</evidence>
<dbReference type="FunFam" id="3.30.50.10:FF:000025">
    <property type="entry name" value="GATA transcription factor"/>
    <property type="match status" value="1"/>
</dbReference>
<dbReference type="Gene3D" id="3.30.50.10">
    <property type="entry name" value="Erythroid Transcription Factor GATA-1, subunit A"/>
    <property type="match status" value="1"/>
</dbReference>
<accession>A0AAV1Y3X1</accession>
<sequence length="185" mass="21595">MAFEDCKFDIGEFQDLIFENIESGSSENILSEFDSQLCVPQDPIEELEKIPYFPNDFISLNEVEWVMPELQQNKDTEELKPKQQNKEVVEFLVHGFVGKKARTKNYHKPKCEVKWVKKRCSHCEAEETPQWRNGPMGPKTLCNACGVRYKSGRLVSDYRPANSPTFDSSIHSNYHRNIMKRRRCS</sequence>
<dbReference type="PANTHER" id="PTHR45658">
    <property type="entry name" value="GATA TRANSCRIPTION FACTOR"/>
    <property type="match status" value="1"/>
</dbReference>
<keyword evidence="5" id="KW-0862">Zinc</keyword>
<comment type="function">
    <text evidence="11">Transcriptional activator that specifically binds 5'-GATA-3' or 5'-GAT-3' motifs within gene promoters. May be involved in the regulation of some light-responsive genes.</text>
</comment>
<evidence type="ECO:0000256" key="2">
    <source>
        <dbReference type="ARBA" id="ARBA00005694"/>
    </source>
</evidence>
<keyword evidence="10" id="KW-0539">Nucleus</keyword>
<evidence type="ECO:0000256" key="8">
    <source>
        <dbReference type="ARBA" id="ARBA00023159"/>
    </source>
</evidence>
<dbReference type="GO" id="GO:0008270">
    <property type="term" value="F:zinc ion binding"/>
    <property type="evidence" value="ECO:0007669"/>
    <property type="project" value="UniProtKB-KW"/>
</dbReference>
<feature type="domain" description="GATA-type" evidence="13">
    <location>
        <begin position="118"/>
        <end position="150"/>
    </location>
</feature>
<reference evidence="14 15" key="1">
    <citation type="submission" date="2024-03" db="EMBL/GenBank/DDBJ databases">
        <authorList>
            <person name="Martinez-Hernandez J."/>
        </authorList>
    </citation>
    <scope>NUCLEOTIDE SEQUENCE [LARGE SCALE GENOMIC DNA]</scope>
</reference>
<evidence type="ECO:0000256" key="4">
    <source>
        <dbReference type="ARBA" id="ARBA00022771"/>
    </source>
</evidence>
<keyword evidence="3" id="KW-0479">Metal-binding</keyword>
<protein>
    <recommendedName>
        <fullName evidence="13">GATA-type domain-containing protein</fullName>
    </recommendedName>
</protein>
<dbReference type="InterPro" id="IPR013088">
    <property type="entry name" value="Znf_NHR/GATA"/>
</dbReference>
<dbReference type="GO" id="GO:0006355">
    <property type="term" value="P:regulation of DNA-templated transcription"/>
    <property type="evidence" value="ECO:0007669"/>
    <property type="project" value="InterPro"/>
</dbReference>
<keyword evidence="15" id="KW-1185">Reference proteome</keyword>